<dbReference type="Proteomes" id="UP001055879">
    <property type="component" value="Linkage Group LG03"/>
</dbReference>
<keyword evidence="2" id="KW-1185">Reference proteome</keyword>
<sequence>MNYSLDFPSVDSDHMSKRTGSMGITDEVNLSVNVFPVSFTGHVCHCQAFSAPDDLPKTVAPKIPSITSLINKGVDDMEAELDHLGRPIAVDAEAQMYTILELCRAFDKIFKEHLDICVKSSVRS</sequence>
<evidence type="ECO:0000313" key="2">
    <source>
        <dbReference type="Proteomes" id="UP001055879"/>
    </source>
</evidence>
<organism evidence="1 2">
    <name type="scientific">Arctium lappa</name>
    <name type="common">Greater burdock</name>
    <name type="synonym">Lappa major</name>
    <dbReference type="NCBI Taxonomy" id="4217"/>
    <lineage>
        <taxon>Eukaryota</taxon>
        <taxon>Viridiplantae</taxon>
        <taxon>Streptophyta</taxon>
        <taxon>Embryophyta</taxon>
        <taxon>Tracheophyta</taxon>
        <taxon>Spermatophyta</taxon>
        <taxon>Magnoliopsida</taxon>
        <taxon>eudicotyledons</taxon>
        <taxon>Gunneridae</taxon>
        <taxon>Pentapetalae</taxon>
        <taxon>asterids</taxon>
        <taxon>campanulids</taxon>
        <taxon>Asterales</taxon>
        <taxon>Asteraceae</taxon>
        <taxon>Carduoideae</taxon>
        <taxon>Cardueae</taxon>
        <taxon>Arctiinae</taxon>
        <taxon>Arctium</taxon>
    </lineage>
</organism>
<evidence type="ECO:0000313" key="1">
    <source>
        <dbReference type="EMBL" id="KAI3748197.1"/>
    </source>
</evidence>
<reference evidence="2" key="1">
    <citation type="journal article" date="2022" name="Mol. Ecol. Resour.">
        <title>The genomes of chicory, endive, great burdock and yacon provide insights into Asteraceae palaeo-polyploidization history and plant inulin production.</title>
        <authorList>
            <person name="Fan W."/>
            <person name="Wang S."/>
            <person name="Wang H."/>
            <person name="Wang A."/>
            <person name="Jiang F."/>
            <person name="Liu H."/>
            <person name="Zhao H."/>
            <person name="Xu D."/>
            <person name="Zhang Y."/>
        </authorList>
    </citation>
    <scope>NUCLEOTIDE SEQUENCE [LARGE SCALE GENOMIC DNA]</scope>
    <source>
        <strain evidence="2">cv. Niubang</strain>
    </source>
</reference>
<accession>A0ACB9DPH4</accession>
<proteinExistence type="predicted"/>
<comment type="caution">
    <text evidence="1">The sequence shown here is derived from an EMBL/GenBank/DDBJ whole genome shotgun (WGS) entry which is preliminary data.</text>
</comment>
<dbReference type="EMBL" id="CM042049">
    <property type="protein sequence ID" value="KAI3748197.1"/>
    <property type="molecule type" value="Genomic_DNA"/>
</dbReference>
<protein>
    <submittedName>
        <fullName evidence="1">Uncharacterized protein</fullName>
    </submittedName>
</protein>
<reference evidence="1 2" key="2">
    <citation type="journal article" date="2022" name="Mol. Ecol. Resour.">
        <title>The genomes of chicory, endive, great burdock and yacon provide insights into Asteraceae paleo-polyploidization history and plant inulin production.</title>
        <authorList>
            <person name="Fan W."/>
            <person name="Wang S."/>
            <person name="Wang H."/>
            <person name="Wang A."/>
            <person name="Jiang F."/>
            <person name="Liu H."/>
            <person name="Zhao H."/>
            <person name="Xu D."/>
            <person name="Zhang Y."/>
        </authorList>
    </citation>
    <scope>NUCLEOTIDE SEQUENCE [LARGE SCALE GENOMIC DNA]</scope>
    <source>
        <strain evidence="2">cv. Niubang</strain>
    </source>
</reference>
<gene>
    <name evidence="1" type="ORF">L6452_11123</name>
</gene>
<name>A0ACB9DPH4_ARCLA</name>